<organism evidence="2">
    <name type="scientific">Anguilla anguilla</name>
    <name type="common">European freshwater eel</name>
    <name type="synonym">Muraena anguilla</name>
    <dbReference type="NCBI Taxonomy" id="7936"/>
    <lineage>
        <taxon>Eukaryota</taxon>
        <taxon>Metazoa</taxon>
        <taxon>Chordata</taxon>
        <taxon>Craniata</taxon>
        <taxon>Vertebrata</taxon>
        <taxon>Euteleostomi</taxon>
        <taxon>Actinopterygii</taxon>
        <taxon>Neopterygii</taxon>
        <taxon>Teleostei</taxon>
        <taxon>Anguilliformes</taxon>
        <taxon>Anguillidae</taxon>
        <taxon>Anguilla</taxon>
    </lineage>
</organism>
<protein>
    <submittedName>
        <fullName evidence="2">Uncharacterized protein</fullName>
    </submittedName>
</protein>
<keyword evidence="1" id="KW-1133">Transmembrane helix</keyword>
<reference evidence="2" key="1">
    <citation type="submission" date="2014-11" db="EMBL/GenBank/DDBJ databases">
        <authorList>
            <person name="Amaro Gonzalez C."/>
        </authorList>
    </citation>
    <scope>NUCLEOTIDE SEQUENCE</scope>
</reference>
<name>A0A0E9WN83_ANGAN</name>
<dbReference type="AlphaFoldDB" id="A0A0E9WN83"/>
<evidence type="ECO:0000313" key="2">
    <source>
        <dbReference type="EMBL" id="JAH90928.1"/>
    </source>
</evidence>
<feature type="transmembrane region" description="Helical" evidence="1">
    <location>
        <begin position="12"/>
        <end position="30"/>
    </location>
</feature>
<reference evidence="2" key="2">
    <citation type="journal article" date="2015" name="Fish Shellfish Immunol.">
        <title>Early steps in the European eel (Anguilla anguilla)-Vibrio vulnificus interaction in the gills: Role of the RtxA13 toxin.</title>
        <authorList>
            <person name="Callol A."/>
            <person name="Pajuelo D."/>
            <person name="Ebbesson L."/>
            <person name="Teles M."/>
            <person name="MacKenzie S."/>
            <person name="Amaro C."/>
        </authorList>
    </citation>
    <scope>NUCLEOTIDE SEQUENCE</scope>
</reference>
<evidence type="ECO:0000256" key="1">
    <source>
        <dbReference type="SAM" id="Phobius"/>
    </source>
</evidence>
<proteinExistence type="predicted"/>
<keyword evidence="1" id="KW-0812">Transmembrane</keyword>
<dbReference type="EMBL" id="GBXM01017649">
    <property type="protein sequence ID" value="JAH90928.1"/>
    <property type="molecule type" value="Transcribed_RNA"/>
</dbReference>
<sequence>MHTMQNKYTVPHYIRNWLLILVCSQTYLLIDKFTFCNVPCEKTFFHTFT</sequence>
<keyword evidence="1" id="KW-0472">Membrane</keyword>
<accession>A0A0E9WN83</accession>